<dbReference type="RefSeq" id="XP_067058832.1">
    <property type="nucleotide sequence ID" value="XM_067202731.1"/>
</dbReference>
<feature type="compositionally biased region" description="Low complexity" evidence="1">
    <location>
        <begin position="309"/>
        <end position="318"/>
    </location>
</feature>
<feature type="region of interest" description="Disordered" evidence="1">
    <location>
        <begin position="309"/>
        <end position="330"/>
    </location>
</feature>
<dbReference type="Proteomes" id="UP000674143">
    <property type="component" value="Unassembled WGS sequence"/>
</dbReference>
<proteinExistence type="predicted"/>
<evidence type="ECO:0000313" key="2">
    <source>
        <dbReference type="EMBL" id="KAG5465201.1"/>
    </source>
</evidence>
<evidence type="ECO:0000256" key="1">
    <source>
        <dbReference type="SAM" id="MobiDB-lite"/>
    </source>
</evidence>
<feature type="region of interest" description="Disordered" evidence="1">
    <location>
        <begin position="11"/>
        <end position="40"/>
    </location>
</feature>
<organism evidence="2 3">
    <name type="scientific">Leishmania orientalis</name>
    <dbReference type="NCBI Taxonomy" id="2249476"/>
    <lineage>
        <taxon>Eukaryota</taxon>
        <taxon>Discoba</taxon>
        <taxon>Euglenozoa</taxon>
        <taxon>Kinetoplastea</taxon>
        <taxon>Metakinetoplastina</taxon>
        <taxon>Trypanosomatida</taxon>
        <taxon>Trypanosomatidae</taxon>
        <taxon>Leishmaniinae</taxon>
        <taxon>Leishmania</taxon>
    </lineage>
</organism>
<dbReference type="SMR" id="A0A836K9I3"/>
<gene>
    <name evidence="2" type="ORF">LSCM4_00654</name>
</gene>
<protein>
    <submittedName>
        <fullName evidence="2">Uncharacterized protein</fullName>
    </submittedName>
</protein>
<comment type="caution">
    <text evidence="2">The sequence shown here is derived from an EMBL/GenBank/DDBJ whole genome shotgun (WGS) entry which is preliminary data.</text>
</comment>
<feature type="region of interest" description="Disordered" evidence="1">
    <location>
        <begin position="258"/>
        <end position="288"/>
    </location>
</feature>
<keyword evidence="3" id="KW-1185">Reference proteome</keyword>
<evidence type="ECO:0000313" key="3">
    <source>
        <dbReference type="Proteomes" id="UP000674143"/>
    </source>
</evidence>
<reference evidence="3" key="1">
    <citation type="journal article" date="2021" name="Microbiol. Resour. Announc.">
        <title>LGAAP: Leishmaniinae Genome Assembly and Annotation Pipeline.</title>
        <authorList>
            <person name="Almutairi H."/>
            <person name="Urbaniak M.D."/>
            <person name="Bates M.D."/>
            <person name="Jariyapan N."/>
            <person name="Kwakye-Nuako G."/>
            <person name="Thomaz-Soccol V."/>
            <person name="Al-Salem W.S."/>
            <person name="Dillon R.J."/>
            <person name="Bates P.A."/>
            <person name="Gatherer D."/>
        </authorList>
    </citation>
    <scope>NUCLEOTIDE SEQUENCE [LARGE SCALE GENOMIC DNA]</scope>
</reference>
<dbReference type="GeneID" id="92356665"/>
<sequence length="356" mass="38547">MPQLSSFAIRLRGRQGSVSSAHKDASDGSRRPPRRLRGSEDVVDTLYGNGDVHSVPLLGPVSKDVAQIKAELRHMQQLARQQQVQYTALLHAHGDLQRQVTAQRDAFNGMVRRSMDEAAAMEAALQKHAEEGRRELATMQESITSLWASFSDVQKRLRDDTRSSAKALEGPCSTETAARTSISLLAPPSPSLQKEVLKRQQARCASQLVGTALAPNASTEKRQEPSASIIVQRSLPGEESAYYSDIASFIRPDAPATSLLSESSTSRKGAPPAPAQTPGSVLTSGLVHPSASSSVSVSSFIPGGVAPSAAAARAPPYAMDVQQRQQRRHESMEERVVLMLHAKPTVVVRHSRWKQQ</sequence>
<feature type="compositionally biased region" description="Polar residues" evidence="1">
    <location>
        <begin position="258"/>
        <end position="267"/>
    </location>
</feature>
<feature type="compositionally biased region" description="Basic and acidic residues" evidence="1">
    <location>
        <begin position="21"/>
        <end position="30"/>
    </location>
</feature>
<name>A0A836K9I3_9TRYP</name>
<dbReference type="AlphaFoldDB" id="A0A836K9I3"/>
<dbReference type="KEGG" id="loi:92356665"/>
<dbReference type="EMBL" id="JAFHLR010000036">
    <property type="protein sequence ID" value="KAG5465201.1"/>
    <property type="molecule type" value="Genomic_DNA"/>
</dbReference>
<reference evidence="3" key="2">
    <citation type="journal article" date="2021" name="Sci. Data">
        <title>Chromosome-scale genome sequencing, assembly and annotation of six genomes from subfamily Leishmaniinae.</title>
        <authorList>
            <person name="Almutairi H."/>
            <person name="Urbaniak M.D."/>
            <person name="Bates M.D."/>
            <person name="Jariyapan N."/>
            <person name="Kwakye-Nuako G."/>
            <person name="Thomaz Soccol V."/>
            <person name="Al-Salem W.S."/>
            <person name="Dillon R.J."/>
            <person name="Bates P.A."/>
            <person name="Gatherer D."/>
        </authorList>
    </citation>
    <scope>NUCLEOTIDE SEQUENCE [LARGE SCALE GENOMIC DNA]</scope>
</reference>
<accession>A0A836K9I3</accession>